<protein>
    <submittedName>
        <fullName evidence="3">Uncharacterized protein</fullName>
    </submittedName>
</protein>
<gene>
    <name evidence="3" type="ORF">BJ554DRAFT_6581</name>
</gene>
<dbReference type="Proteomes" id="UP000673691">
    <property type="component" value="Unassembled WGS sequence"/>
</dbReference>
<proteinExistence type="predicted"/>
<feature type="transmembrane region" description="Helical" evidence="2">
    <location>
        <begin position="67"/>
        <end position="84"/>
    </location>
</feature>
<keyword evidence="2" id="KW-0812">Transmembrane</keyword>
<keyword evidence="2" id="KW-0472">Membrane</keyword>
<sequence>MSDSGVASRGKGRWGRKWRGGGKNSFLSFLGGPWVTTSSHFDTQTRHLFLAENNWHPTARRRTTRKAVLFCFILFCFVSAPKVLDAPSAAPSGMTSARALLAPTPDHVPRQLFSKTKQAARAATACDPPPRCWFPRLTMLAPPPRHSVPRSCHISHTGAAHVPRISGRTTVDLKRPPNESFISPSTDWRLTYAIAARDERRSALPRAEGYQGQDEWCDFRYSERPSYVQCRRRRSRTRGDGDEASFLLWFWSVYVWDGEAQLRTRRRRSQGQMLADATVNPECIGEGENREFPRWPGDRGPSLDGGLDQPAFGGRKRHVHLHDLDYREGFTSLDVIPGTDELADQFSQLVPNSCVGSLLASNMSRLAVDRPSSWRADLVGMRDVAGSRSRERGARQSGRLRTAPSAFRQL</sequence>
<organism evidence="3 4">
    <name type="scientific">Olpidium bornovanus</name>
    <dbReference type="NCBI Taxonomy" id="278681"/>
    <lineage>
        <taxon>Eukaryota</taxon>
        <taxon>Fungi</taxon>
        <taxon>Fungi incertae sedis</taxon>
        <taxon>Olpidiomycota</taxon>
        <taxon>Olpidiomycotina</taxon>
        <taxon>Olpidiomycetes</taxon>
        <taxon>Olpidiales</taxon>
        <taxon>Olpidiaceae</taxon>
        <taxon>Olpidium</taxon>
    </lineage>
</organism>
<feature type="region of interest" description="Disordered" evidence="1">
    <location>
        <begin position="385"/>
        <end position="410"/>
    </location>
</feature>
<evidence type="ECO:0000256" key="2">
    <source>
        <dbReference type="SAM" id="Phobius"/>
    </source>
</evidence>
<keyword evidence="4" id="KW-1185">Reference proteome</keyword>
<accession>A0A8H7ZXN8</accession>
<comment type="caution">
    <text evidence="3">The sequence shown here is derived from an EMBL/GenBank/DDBJ whole genome shotgun (WGS) entry which is preliminary data.</text>
</comment>
<evidence type="ECO:0000256" key="1">
    <source>
        <dbReference type="SAM" id="MobiDB-lite"/>
    </source>
</evidence>
<keyword evidence="2" id="KW-1133">Transmembrane helix</keyword>
<evidence type="ECO:0000313" key="3">
    <source>
        <dbReference type="EMBL" id="KAG5461251.1"/>
    </source>
</evidence>
<dbReference type="EMBL" id="JAEFCI010003940">
    <property type="protein sequence ID" value="KAG5461251.1"/>
    <property type="molecule type" value="Genomic_DNA"/>
</dbReference>
<reference evidence="3 4" key="1">
    <citation type="journal article" name="Sci. Rep.">
        <title>Genome-scale phylogenetic analyses confirm Olpidium as the closest living zoosporic fungus to the non-flagellated, terrestrial fungi.</title>
        <authorList>
            <person name="Chang Y."/>
            <person name="Rochon D."/>
            <person name="Sekimoto S."/>
            <person name="Wang Y."/>
            <person name="Chovatia M."/>
            <person name="Sandor L."/>
            <person name="Salamov A."/>
            <person name="Grigoriev I.V."/>
            <person name="Stajich J.E."/>
            <person name="Spatafora J.W."/>
        </authorList>
    </citation>
    <scope>NUCLEOTIDE SEQUENCE [LARGE SCALE GENOMIC DNA]</scope>
    <source>
        <strain evidence="3">S191</strain>
    </source>
</reference>
<evidence type="ECO:0000313" key="4">
    <source>
        <dbReference type="Proteomes" id="UP000673691"/>
    </source>
</evidence>
<name>A0A8H7ZXN8_9FUNG</name>
<dbReference type="AlphaFoldDB" id="A0A8H7ZXN8"/>